<sequence length="90" mass="9693">MTIGVIIGWIVFGLIIGAIARFLVPGRDPMGFIGTMLIGVAGSFLGGFLAQLIWGLDGEFEPASWIGSIVGAILVVLTVRQLRPERRQLR</sequence>
<evidence type="ECO:0000256" key="5">
    <source>
        <dbReference type="ARBA" id="ARBA00022989"/>
    </source>
</evidence>
<reference evidence="8" key="1">
    <citation type="submission" date="2022-06" db="EMBL/GenBank/DDBJ databases">
        <title>Aeoliella straminimaris, a novel planctomycete from sediments.</title>
        <authorList>
            <person name="Vitorino I.R."/>
            <person name="Lage O.M."/>
        </authorList>
    </citation>
    <scope>NUCLEOTIDE SEQUENCE</scope>
    <source>
        <strain evidence="8">ICT_H6.2</strain>
    </source>
</reference>
<gene>
    <name evidence="8" type="ORF">NG895_26330</name>
</gene>
<evidence type="ECO:0000313" key="8">
    <source>
        <dbReference type="EMBL" id="MCO6047436.1"/>
    </source>
</evidence>
<comment type="similarity">
    <text evidence="2">Belongs to the UPF0410 family.</text>
</comment>
<evidence type="ECO:0000256" key="3">
    <source>
        <dbReference type="ARBA" id="ARBA00022475"/>
    </source>
</evidence>
<dbReference type="AlphaFoldDB" id="A0A9X2FIQ4"/>
<evidence type="ECO:0000256" key="2">
    <source>
        <dbReference type="ARBA" id="ARBA00011006"/>
    </source>
</evidence>
<feature type="transmembrane region" description="Helical" evidence="7">
    <location>
        <begin position="36"/>
        <end position="56"/>
    </location>
</feature>
<dbReference type="PANTHER" id="PTHR33884">
    <property type="entry name" value="UPF0410 PROTEIN YMGE"/>
    <property type="match status" value="1"/>
</dbReference>
<comment type="caution">
    <text evidence="8">The sequence shown here is derived from an EMBL/GenBank/DDBJ whole genome shotgun (WGS) entry which is preliminary data.</text>
</comment>
<organism evidence="8 9">
    <name type="scientific">Aeoliella straminimaris</name>
    <dbReference type="NCBI Taxonomy" id="2954799"/>
    <lineage>
        <taxon>Bacteria</taxon>
        <taxon>Pseudomonadati</taxon>
        <taxon>Planctomycetota</taxon>
        <taxon>Planctomycetia</taxon>
        <taxon>Pirellulales</taxon>
        <taxon>Lacipirellulaceae</taxon>
        <taxon>Aeoliella</taxon>
    </lineage>
</organism>
<keyword evidence="3" id="KW-1003">Cell membrane</keyword>
<keyword evidence="5 7" id="KW-1133">Transmembrane helix</keyword>
<dbReference type="Pfam" id="PF04226">
    <property type="entry name" value="Transgly_assoc"/>
    <property type="match status" value="1"/>
</dbReference>
<dbReference type="EMBL" id="JAMXLR010000092">
    <property type="protein sequence ID" value="MCO6047436.1"/>
    <property type="molecule type" value="Genomic_DNA"/>
</dbReference>
<evidence type="ECO:0000313" key="9">
    <source>
        <dbReference type="Proteomes" id="UP001155241"/>
    </source>
</evidence>
<keyword evidence="9" id="KW-1185">Reference proteome</keyword>
<evidence type="ECO:0000256" key="6">
    <source>
        <dbReference type="ARBA" id="ARBA00023136"/>
    </source>
</evidence>
<dbReference type="RefSeq" id="WP_252855546.1">
    <property type="nucleotide sequence ID" value="NZ_JAMXLR010000092.1"/>
</dbReference>
<protein>
    <submittedName>
        <fullName evidence="8">GlsB/YeaQ/YmgE family stress response membrane protein</fullName>
    </submittedName>
</protein>
<evidence type="ECO:0000256" key="1">
    <source>
        <dbReference type="ARBA" id="ARBA00004651"/>
    </source>
</evidence>
<proteinExistence type="inferred from homology"/>
<keyword evidence="6 7" id="KW-0472">Membrane</keyword>
<feature type="transmembrane region" description="Helical" evidence="7">
    <location>
        <begin position="62"/>
        <end position="82"/>
    </location>
</feature>
<dbReference type="Proteomes" id="UP001155241">
    <property type="component" value="Unassembled WGS sequence"/>
</dbReference>
<accession>A0A9X2FIQ4</accession>
<keyword evidence="4 7" id="KW-0812">Transmembrane</keyword>
<comment type="subcellular location">
    <subcellularLocation>
        <location evidence="1">Cell membrane</location>
        <topology evidence="1">Multi-pass membrane protein</topology>
    </subcellularLocation>
</comment>
<dbReference type="InterPro" id="IPR007341">
    <property type="entry name" value="Transgly_assoc"/>
</dbReference>
<name>A0A9X2FIQ4_9BACT</name>
<evidence type="ECO:0000256" key="4">
    <source>
        <dbReference type="ARBA" id="ARBA00022692"/>
    </source>
</evidence>
<dbReference type="PANTHER" id="PTHR33884:SF3">
    <property type="entry name" value="UPF0410 PROTEIN YMGE"/>
    <property type="match status" value="1"/>
</dbReference>
<dbReference type="GO" id="GO:0005886">
    <property type="term" value="C:plasma membrane"/>
    <property type="evidence" value="ECO:0007669"/>
    <property type="project" value="UniProtKB-SubCell"/>
</dbReference>
<feature type="transmembrane region" description="Helical" evidence="7">
    <location>
        <begin position="6"/>
        <end position="24"/>
    </location>
</feature>
<evidence type="ECO:0000256" key="7">
    <source>
        <dbReference type="SAM" id="Phobius"/>
    </source>
</evidence>